<proteinExistence type="predicted"/>
<evidence type="ECO:0008006" key="3">
    <source>
        <dbReference type="Google" id="ProtNLM"/>
    </source>
</evidence>
<name>A0A6N3B261_STASI</name>
<organism evidence="2">
    <name type="scientific">Staphylococcus simulans</name>
    <dbReference type="NCBI Taxonomy" id="1286"/>
    <lineage>
        <taxon>Bacteria</taxon>
        <taxon>Bacillati</taxon>
        <taxon>Bacillota</taxon>
        <taxon>Bacilli</taxon>
        <taxon>Bacillales</taxon>
        <taxon>Staphylococcaceae</taxon>
        <taxon>Staphylococcus</taxon>
    </lineage>
</organism>
<feature type="region of interest" description="Disordered" evidence="1">
    <location>
        <begin position="93"/>
        <end position="116"/>
    </location>
</feature>
<dbReference type="Pfam" id="PF23857">
    <property type="entry name" value="Phage_TAC_19"/>
    <property type="match status" value="1"/>
</dbReference>
<dbReference type="EMBL" id="CACRUO010000027">
    <property type="protein sequence ID" value="VYT97233.1"/>
    <property type="molecule type" value="Genomic_DNA"/>
</dbReference>
<evidence type="ECO:0000256" key="1">
    <source>
        <dbReference type="SAM" id="MobiDB-lite"/>
    </source>
</evidence>
<dbReference type="NCBIfam" id="NF047360">
    <property type="entry name" value="tail_chap_PVL"/>
    <property type="match status" value="1"/>
</dbReference>
<accession>A0A6N3B261</accession>
<evidence type="ECO:0000313" key="2">
    <source>
        <dbReference type="EMBL" id="VYT97233.1"/>
    </source>
</evidence>
<dbReference type="AlphaFoldDB" id="A0A6N3B261"/>
<dbReference type="InterPro" id="IPR057006">
    <property type="entry name" value="Phage_TAC_19"/>
</dbReference>
<protein>
    <recommendedName>
        <fullName evidence="3">Phage protein</fullName>
    </recommendedName>
</protein>
<reference evidence="2" key="1">
    <citation type="submission" date="2019-11" db="EMBL/GenBank/DDBJ databases">
        <authorList>
            <person name="Feng L."/>
        </authorList>
    </citation>
    <scope>NUCLEOTIDE SEQUENCE</scope>
    <source>
        <strain evidence="2">SsimulansLFYP27</strain>
    </source>
</reference>
<sequence length="116" mass="13288">MIKFEIKDKKTGKTATYKKEDVTLGEAEKVYEYLEALEKEKVKSTPDPKKIRKKERQLLADLFSDQGLTEEDMLNNMTTKTQAKAFEALFREVSGETEEDSEDVSDEVGKTEVQSE</sequence>
<feature type="compositionally biased region" description="Acidic residues" evidence="1">
    <location>
        <begin position="95"/>
        <end position="106"/>
    </location>
</feature>
<gene>
    <name evidence="2" type="ORF">SSLFYP27_01094</name>
</gene>
<dbReference type="RefSeq" id="WP_070626922.1">
    <property type="nucleotide sequence ID" value="NZ_CACRUO010000027.1"/>
</dbReference>